<dbReference type="Gene3D" id="1.10.287.130">
    <property type="match status" value="1"/>
</dbReference>
<gene>
    <name evidence="4" type="ORF">ALO94_02951</name>
</gene>
<dbReference type="AlphaFoldDB" id="A0A0P9ZGA3"/>
<comment type="catalytic activity">
    <reaction evidence="1">
        <text>ATP + protein L-histidine = ADP + protein N-phospho-L-histidine.</text>
        <dbReference type="EC" id="2.7.13.3"/>
    </reaction>
</comment>
<dbReference type="Proteomes" id="UP000050384">
    <property type="component" value="Unassembled WGS sequence"/>
</dbReference>
<evidence type="ECO:0000256" key="2">
    <source>
        <dbReference type="ARBA" id="ARBA00012438"/>
    </source>
</evidence>
<dbReference type="PATRIC" id="fig|264459.3.peg.4758"/>
<name>A0A0P9ZGA3_PSESX</name>
<dbReference type="Pfam" id="PF00512">
    <property type="entry name" value="HisKA"/>
    <property type="match status" value="1"/>
</dbReference>
<reference evidence="4 5" key="1">
    <citation type="submission" date="2015-09" db="EMBL/GenBank/DDBJ databases">
        <title>Genome announcement of multiple Pseudomonas syringae strains.</title>
        <authorList>
            <person name="Thakur S."/>
            <person name="Wang P.W."/>
            <person name="Gong Y."/>
            <person name="Weir B.S."/>
            <person name="Guttman D.S."/>
        </authorList>
    </citation>
    <scope>NUCLEOTIDE SEQUENCE [LARGE SCALE GENOMIC DNA]</scope>
    <source>
        <strain evidence="4 5">ICMP16929</strain>
    </source>
</reference>
<dbReference type="EMBL" id="LJRI01001449">
    <property type="protein sequence ID" value="KPY60918.1"/>
    <property type="molecule type" value="Genomic_DNA"/>
</dbReference>
<accession>A0A0P9ZGA3</accession>
<dbReference type="GO" id="GO:0000155">
    <property type="term" value="F:phosphorelay sensor kinase activity"/>
    <property type="evidence" value="ECO:0007669"/>
    <property type="project" value="InterPro"/>
</dbReference>
<dbReference type="InterPro" id="IPR036097">
    <property type="entry name" value="HisK_dim/P_sf"/>
</dbReference>
<proteinExistence type="predicted"/>
<evidence type="ECO:0000259" key="3">
    <source>
        <dbReference type="Pfam" id="PF00512"/>
    </source>
</evidence>
<evidence type="ECO:0000313" key="5">
    <source>
        <dbReference type="Proteomes" id="UP000050384"/>
    </source>
</evidence>
<evidence type="ECO:0000256" key="1">
    <source>
        <dbReference type="ARBA" id="ARBA00000085"/>
    </source>
</evidence>
<protein>
    <recommendedName>
        <fullName evidence="2">histidine kinase</fullName>
        <ecNumber evidence="2">2.7.13.3</ecNumber>
    </recommendedName>
</protein>
<feature type="domain" description="Signal transduction histidine kinase dimerisation/phosphoacceptor" evidence="3">
    <location>
        <begin position="20"/>
        <end position="51"/>
    </location>
</feature>
<dbReference type="EC" id="2.7.13.3" evidence="2"/>
<dbReference type="SUPFAM" id="SSF47384">
    <property type="entry name" value="Homodimeric domain of signal transducing histidine kinase"/>
    <property type="match status" value="1"/>
</dbReference>
<sequence>MIDERPVVEVAADVRVCEKMRREFMADVSHELRTPLSVLRGELQAIEDGVRTLDRASMKSL</sequence>
<organism evidence="4 5">
    <name type="scientific">Pseudomonas syringae pv. spinaceae</name>
    <dbReference type="NCBI Taxonomy" id="264459"/>
    <lineage>
        <taxon>Bacteria</taxon>
        <taxon>Pseudomonadati</taxon>
        <taxon>Pseudomonadota</taxon>
        <taxon>Gammaproteobacteria</taxon>
        <taxon>Pseudomonadales</taxon>
        <taxon>Pseudomonadaceae</taxon>
        <taxon>Pseudomonas</taxon>
        <taxon>Pseudomonas syringae</taxon>
    </lineage>
</organism>
<dbReference type="InterPro" id="IPR003661">
    <property type="entry name" value="HisK_dim/P_dom"/>
</dbReference>
<evidence type="ECO:0000313" key="4">
    <source>
        <dbReference type="EMBL" id="KPY60918.1"/>
    </source>
</evidence>
<keyword evidence="4" id="KW-0418">Kinase</keyword>
<comment type="caution">
    <text evidence="4">The sequence shown here is derived from an EMBL/GenBank/DDBJ whole genome shotgun (WGS) entry which is preliminary data.</text>
</comment>
<keyword evidence="4" id="KW-0808">Transferase</keyword>
<dbReference type="CDD" id="cd00082">
    <property type="entry name" value="HisKA"/>
    <property type="match status" value="1"/>
</dbReference>